<dbReference type="CDD" id="cd07067">
    <property type="entry name" value="HP_PGM_like"/>
    <property type="match status" value="1"/>
</dbReference>
<dbReference type="Proteomes" id="UP000177354">
    <property type="component" value="Unassembled WGS sequence"/>
</dbReference>
<dbReference type="GO" id="GO:0016791">
    <property type="term" value="F:phosphatase activity"/>
    <property type="evidence" value="ECO:0007669"/>
    <property type="project" value="TreeGrafter"/>
</dbReference>
<gene>
    <name evidence="1" type="ORF">A2777_06250</name>
</gene>
<dbReference type="GO" id="GO:0005737">
    <property type="term" value="C:cytoplasm"/>
    <property type="evidence" value="ECO:0007669"/>
    <property type="project" value="TreeGrafter"/>
</dbReference>
<protein>
    <recommendedName>
        <fullName evidence="3">Phosphoglycerate mutase</fullName>
    </recommendedName>
</protein>
<organism evidence="1 2">
    <name type="scientific">Candidatus Gottesmanbacteria bacterium RIFCSPHIGHO2_01_FULL_40_15</name>
    <dbReference type="NCBI Taxonomy" id="1798376"/>
    <lineage>
        <taxon>Bacteria</taxon>
        <taxon>Candidatus Gottesmaniibacteriota</taxon>
    </lineage>
</organism>
<dbReference type="InterPro" id="IPR013078">
    <property type="entry name" value="His_Pase_superF_clade-1"/>
</dbReference>
<evidence type="ECO:0008006" key="3">
    <source>
        <dbReference type="Google" id="ProtNLM"/>
    </source>
</evidence>
<accession>A0A1F5Z7E5</accession>
<evidence type="ECO:0000313" key="1">
    <source>
        <dbReference type="EMBL" id="OGG08295.1"/>
    </source>
</evidence>
<comment type="caution">
    <text evidence="1">The sequence shown here is derived from an EMBL/GenBank/DDBJ whole genome shotgun (WGS) entry which is preliminary data.</text>
</comment>
<reference evidence="1 2" key="1">
    <citation type="journal article" date="2016" name="Nat. Commun.">
        <title>Thousands of microbial genomes shed light on interconnected biogeochemical processes in an aquifer system.</title>
        <authorList>
            <person name="Anantharaman K."/>
            <person name="Brown C.T."/>
            <person name="Hug L.A."/>
            <person name="Sharon I."/>
            <person name="Castelle C.J."/>
            <person name="Probst A.J."/>
            <person name="Thomas B.C."/>
            <person name="Singh A."/>
            <person name="Wilkins M.J."/>
            <person name="Karaoz U."/>
            <person name="Brodie E.L."/>
            <person name="Williams K.H."/>
            <person name="Hubbard S.S."/>
            <person name="Banfield J.F."/>
        </authorList>
    </citation>
    <scope>NUCLEOTIDE SEQUENCE [LARGE SCALE GENOMIC DNA]</scope>
</reference>
<proteinExistence type="predicted"/>
<dbReference type="Pfam" id="PF00300">
    <property type="entry name" value="His_Phos_1"/>
    <property type="match status" value="1"/>
</dbReference>
<name>A0A1F5Z7E5_9BACT</name>
<dbReference type="Gene3D" id="3.40.50.1240">
    <property type="entry name" value="Phosphoglycerate mutase-like"/>
    <property type="match status" value="1"/>
</dbReference>
<dbReference type="SUPFAM" id="SSF53254">
    <property type="entry name" value="Phosphoglycerate mutase-like"/>
    <property type="match status" value="1"/>
</dbReference>
<dbReference type="EMBL" id="MFJF01000004">
    <property type="protein sequence ID" value="OGG08295.1"/>
    <property type="molecule type" value="Genomic_DNA"/>
</dbReference>
<dbReference type="PANTHER" id="PTHR48100">
    <property type="entry name" value="BROAD-SPECIFICITY PHOSPHATASE YOR283W-RELATED"/>
    <property type="match status" value="1"/>
</dbReference>
<dbReference type="InterPro" id="IPR050275">
    <property type="entry name" value="PGM_Phosphatase"/>
</dbReference>
<dbReference type="PANTHER" id="PTHR48100:SF1">
    <property type="entry name" value="HISTIDINE PHOSPHATASE FAMILY PROTEIN-RELATED"/>
    <property type="match status" value="1"/>
</dbReference>
<dbReference type="AlphaFoldDB" id="A0A1F5Z7E5"/>
<sequence>MNMVNIKAKHNKTTLIIMRHGEVENLGKVLYGRLPGFGLSQKGILQVISSAEKLQGRKISAIYTSPMLRARQTGAILSRYFRIHPKISSLITEVNIIYQGMALDSFRKEIQSTLYTPVNLKKGQESIESISDRMMRFVHLVNGKHPGETVIAVSHGDPILILKCNTLKRSFTWSYKKNNYIKTGDFMELEIKEEKYNWK</sequence>
<dbReference type="SMART" id="SM00855">
    <property type="entry name" value="PGAM"/>
    <property type="match status" value="1"/>
</dbReference>
<evidence type="ECO:0000313" key="2">
    <source>
        <dbReference type="Proteomes" id="UP000177354"/>
    </source>
</evidence>
<dbReference type="InterPro" id="IPR029033">
    <property type="entry name" value="His_PPase_superfam"/>
</dbReference>